<evidence type="ECO:0000256" key="8">
    <source>
        <dbReference type="PIRNR" id="PIRNR037778"/>
    </source>
</evidence>
<organism evidence="10 11">
    <name type="scientific">Gracilibacillus xinjiangensis</name>
    <dbReference type="NCBI Taxonomy" id="1193282"/>
    <lineage>
        <taxon>Bacteria</taxon>
        <taxon>Bacillati</taxon>
        <taxon>Bacillota</taxon>
        <taxon>Bacilli</taxon>
        <taxon>Bacillales</taxon>
        <taxon>Bacillaceae</taxon>
        <taxon>Gracilibacillus</taxon>
    </lineage>
</organism>
<comment type="similarity">
    <text evidence="2 8">Belongs to the prokaryotic riboflavin transporter (P-RFT) (TC 2.A.87) family.</text>
</comment>
<feature type="transmembrane region" description="Helical" evidence="9">
    <location>
        <begin position="156"/>
        <end position="181"/>
    </location>
</feature>
<dbReference type="PIRSF" id="PIRSF037778">
    <property type="entry name" value="UCP037778_transp_RibU"/>
    <property type="match status" value="1"/>
</dbReference>
<feature type="transmembrane region" description="Helical" evidence="9">
    <location>
        <begin position="111"/>
        <end position="136"/>
    </location>
</feature>
<evidence type="ECO:0000256" key="2">
    <source>
        <dbReference type="ARBA" id="ARBA00005540"/>
    </source>
</evidence>
<keyword evidence="7 8" id="KW-0472">Membrane</keyword>
<accession>A0ABV8WZR0</accession>
<keyword evidence="5 9" id="KW-0812">Transmembrane</keyword>
<comment type="subcellular location">
    <subcellularLocation>
        <location evidence="1">Cell membrane</location>
        <topology evidence="1">Multi-pass membrane protein</topology>
    </subcellularLocation>
</comment>
<dbReference type="PANTHER" id="PTHR38438:SF1">
    <property type="entry name" value="RIBOFLAVIN TRANSPORTER RIBU"/>
    <property type="match status" value="1"/>
</dbReference>
<evidence type="ECO:0000256" key="6">
    <source>
        <dbReference type="ARBA" id="ARBA00022989"/>
    </source>
</evidence>
<evidence type="ECO:0000313" key="10">
    <source>
        <dbReference type="EMBL" id="MFC4404807.1"/>
    </source>
</evidence>
<name>A0ABV8WZR0_9BACI</name>
<feature type="transmembrane region" description="Helical" evidence="9">
    <location>
        <begin position="48"/>
        <end position="76"/>
    </location>
</feature>
<dbReference type="InterPro" id="IPR025720">
    <property type="entry name" value="RibU"/>
</dbReference>
<keyword evidence="3 8" id="KW-0813">Transport</keyword>
<keyword evidence="11" id="KW-1185">Reference proteome</keyword>
<evidence type="ECO:0000256" key="1">
    <source>
        <dbReference type="ARBA" id="ARBA00004651"/>
    </source>
</evidence>
<reference evidence="11" key="1">
    <citation type="journal article" date="2019" name="Int. J. Syst. Evol. Microbiol.">
        <title>The Global Catalogue of Microorganisms (GCM) 10K type strain sequencing project: providing services to taxonomists for standard genome sequencing and annotation.</title>
        <authorList>
            <consortium name="The Broad Institute Genomics Platform"/>
            <consortium name="The Broad Institute Genome Sequencing Center for Infectious Disease"/>
            <person name="Wu L."/>
            <person name="Ma J."/>
        </authorList>
    </citation>
    <scope>NUCLEOTIDE SEQUENCE [LARGE SCALE GENOMIC DNA]</scope>
    <source>
        <strain evidence="11">CCUG 37865</strain>
    </source>
</reference>
<dbReference type="EMBL" id="JBHSDT010000008">
    <property type="protein sequence ID" value="MFC4404807.1"/>
    <property type="molecule type" value="Genomic_DNA"/>
</dbReference>
<sequence length="193" mass="21892">MKKPTFPNSYLYKFIIFALMGTISAILMFINFPIPFLPPYLRLDLSDLPAFIAGLMFNPVAGAAVLAIKNILYLALTAIYDPIGATANFLAGLFYVVPVTFLYYKYNSKKSVWVGLILGTIFMTLGMSVLNYFVFLPAYSIFMGWEELSKTVKQNTVLAGILPFNLIKGIIVGMVYYFIFLRLKKWIEKKRTI</sequence>
<dbReference type="RefSeq" id="WP_390253789.1">
    <property type="nucleotide sequence ID" value="NZ_JBHSDT010000008.1"/>
</dbReference>
<dbReference type="InterPro" id="IPR024529">
    <property type="entry name" value="ECF_trnsprt_substrate-spec"/>
</dbReference>
<proteinExistence type="inferred from homology"/>
<dbReference type="Proteomes" id="UP001595882">
    <property type="component" value="Unassembled WGS sequence"/>
</dbReference>
<feature type="transmembrane region" description="Helical" evidence="9">
    <location>
        <begin position="12"/>
        <end position="36"/>
    </location>
</feature>
<comment type="caution">
    <text evidence="10">The sequence shown here is derived from an EMBL/GenBank/DDBJ whole genome shotgun (WGS) entry which is preliminary data.</text>
</comment>
<keyword evidence="6 9" id="KW-1133">Transmembrane helix</keyword>
<gene>
    <name evidence="10" type="ORF">ACFOY7_17185</name>
</gene>
<evidence type="ECO:0000313" key="11">
    <source>
        <dbReference type="Proteomes" id="UP001595882"/>
    </source>
</evidence>
<protein>
    <recommendedName>
        <fullName evidence="8">Riboflavin transporter</fullName>
    </recommendedName>
</protein>
<dbReference type="Gene3D" id="1.10.1760.20">
    <property type="match status" value="1"/>
</dbReference>
<evidence type="ECO:0000256" key="4">
    <source>
        <dbReference type="ARBA" id="ARBA00022475"/>
    </source>
</evidence>
<feature type="transmembrane region" description="Helical" evidence="9">
    <location>
        <begin position="82"/>
        <end position="104"/>
    </location>
</feature>
<evidence type="ECO:0000256" key="3">
    <source>
        <dbReference type="ARBA" id="ARBA00022448"/>
    </source>
</evidence>
<comment type="function">
    <text evidence="8">Probably a riboflavin-binding protein that interacts with the energy-coupling factor (ECF) ABC-transporter complex.</text>
</comment>
<evidence type="ECO:0000256" key="5">
    <source>
        <dbReference type="ARBA" id="ARBA00022692"/>
    </source>
</evidence>
<evidence type="ECO:0000256" key="7">
    <source>
        <dbReference type="ARBA" id="ARBA00023136"/>
    </source>
</evidence>
<dbReference type="Pfam" id="PF12822">
    <property type="entry name" value="ECF_trnsprt"/>
    <property type="match status" value="1"/>
</dbReference>
<dbReference type="PANTHER" id="PTHR38438">
    <property type="entry name" value="RIBOFLAVIN TRANSPORTER RIBU"/>
    <property type="match status" value="1"/>
</dbReference>
<evidence type="ECO:0000256" key="9">
    <source>
        <dbReference type="SAM" id="Phobius"/>
    </source>
</evidence>
<keyword evidence="4 8" id="KW-1003">Cell membrane</keyword>